<dbReference type="GO" id="GO:0055052">
    <property type="term" value="C:ATP-binding cassette (ABC) transporter complex, substrate-binding subunit-containing"/>
    <property type="evidence" value="ECO:0007669"/>
    <property type="project" value="TreeGrafter"/>
</dbReference>
<dbReference type="RefSeq" id="WP_146900060.1">
    <property type="nucleotide sequence ID" value="NZ_BAAARM010000001.1"/>
</dbReference>
<evidence type="ECO:0000313" key="5">
    <source>
        <dbReference type="EMBL" id="GEO32970.1"/>
    </source>
</evidence>
<dbReference type="Proteomes" id="UP000321181">
    <property type="component" value="Unassembled WGS sequence"/>
</dbReference>
<sequence length="450" mass="48516">MATNPGTGSRTGRAARGGVAALSAVLLVAACSGGGGPRAAQEAEESAAPLAATYEGPEVTLQFWNGFTGADGPFMQSLVDEFNTEHDNITVAMESQAWAEYYESVPAAVSTGNGPHIGAMHVDQVATYAARNVLSSVDDVAEVLALEEDAFAPAVWQAGLYDDRRYSVPLDVHPIGFFYNRTLMEQAGLDPENPPQDRESYEAALDAFQEAGIQGHWVSPYAPGARMFESLAKQFGAELYSEDGEQATWDSPEALEALEWMLGLVEEGHSPPDVANPAEAIAFQNGENPFYWGGIWMINTFAPETDLDWGVAPLPVIGEEQAVFAGSHQLVLLERQEWTPDERQASAVFIDWVVDNSLGWAEGGQVPAAAEVRESPEFAALPHVPVFASELEDTFFPPSLPGIAESQTILWTALNEVLLGDRDPQEALEESARAANEALERSREQFATAE</sequence>
<reference evidence="5 6" key="1">
    <citation type="submission" date="2019-07" db="EMBL/GenBank/DDBJ databases">
        <title>Whole genome shotgun sequence of Cellulomonas aerilata NBRC 106308.</title>
        <authorList>
            <person name="Hosoyama A."/>
            <person name="Uohara A."/>
            <person name="Ohji S."/>
            <person name="Ichikawa N."/>
        </authorList>
    </citation>
    <scope>NUCLEOTIDE SEQUENCE [LARGE SCALE GENOMIC DNA]</scope>
    <source>
        <strain evidence="5 6">NBRC 106308</strain>
    </source>
</reference>
<dbReference type="InterPro" id="IPR006059">
    <property type="entry name" value="SBP"/>
</dbReference>
<evidence type="ECO:0000256" key="3">
    <source>
        <dbReference type="ARBA" id="ARBA00022729"/>
    </source>
</evidence>
<comment type="caution">
    <text evidence="5">The sequence shown here is derived from an EMBL/GenBank/DDBJ whole genome shotgun (WGS) entry which is preliminary data.</text>
</comment>
<keyword evidence="2" id="KW-0813">Transport</keyword>
<keyword evidence="6" id="KW-1185">Reference proteome</keyword>
<evidence type="ECO:0000256" key="1">
    <source>
        <dbReference type="ARBA" id="ARBA00008520"/>
    </source>
</evidence>
<name>A0A512D9M9_9CELL</name>
<accession>A0A512D9M9</accession>
<dbReference type="GO" id="GO:1901982">
    <property type="term" value="F:maltose binding"/>
    <property type="evidence" value="ECO:0007669"/>
    <property type="project" value="TreeGrafter"/>
</dbReference>
<dbReference type="EMBL" id="BJYY01000002">
    <property type="protein sequence ID" value="GEO32970.1"/>
    <property type="molecule type" value="Genomic_DNA"/>
</dbReference>
<dbReference type="GO" id="GO:0042956">
    <property type="term" value="P:maltodextrin transmembrane transport"/>
    <property type="evidence" value="ECO:0007669"/>
    <property type="project" value="TreeGrafter"/>
</dbReference>
<evidence type="ECO:0000256" key="4">
    <source>
        <dbReference type="SAM" id="MobiDB-lite"/>
    </source>
</evidence>
<comment type="similarity">
    <text evidence="1">Belongs to the bacterial solute-binding protein 1 family.</text>
</comment>
<dbReference type="CDD" id="cd14748">
    <property type="entry name" value="PBP2_UgpB"/>
    <property type="match status" value="1"/>
</dbReference>
<feature type="region of interest" description="Disordered" evidence="4">
    <location>
        <begin position="426"/>
        <end position="450"/>
    </location>
</feature>
<evidence type="ECO:0000256" key="2">
    <source>
        <dbReference type="ARBA" id="ARBA00022448"/>
    </source>
</evidence>
<dbReference type="AlphaFoldDB" id="A0A512D9M9"/>
<dbReference type="SUPFAM" id="SSF53850">
    <property type="entry name" value="Periplasmic binding protein-like II"/>
    <property type="match status" value="1"/>
</dbReference>
<dbReference type="PANTHER" id="PTHR30061:SF50">
    <property type="entry name" value="MALTOSE_MALTODEXTRIN-BINDING PERIPLASMIC PROTEIN"/>
    <property type="match status" value="1"/>
</dbReference>
<dbReference type="PANTHER" id="PTHR30061">
    <property type="entry name" value="MALTOSE-BINDING PERIPLASMIC PROTEIN"/>
    <property type="match status" value="1"/>
</dbReference>
<protein>
    <submittedName>
        <fullName evidence="5">ABC transporter substrate-binding protein</fullName>
    </submittedName>
</protein>
<proteinExistence type="inferred from homology"/>
<dbReference type="Gene3D" id="3.40.190.10">
    <property type="entry name" value="Periplasmic binding protein-like II"/>
    <property type="match status" value="1"/>
</dbReference>
<evidence type="ECO:0000313" key="6">
    <source>
        <dbReference type="Proteomes" id="UP000321181"/>
    </source>
</evidence>
<dbReference type="OrthoDB" id="2510110at2"/>
<keyword evidence="3" id="KW-0732">Signal</keyword>
<dbReference type="Pfam" id="PF13416">
    <property type="entry name" value="SBP_bac_8"/>
    <property type="match status" value="1"/>
</dbReference>
<dbReference type="GO" id="GO:0015768">
    <property type="term" value="P:maltose transport"/>
    <property type="evidence" value="ECO:0007669"/>
    <property type="project" value="TreeGrafter"/>
</dbReference>
<organism evidence="5 6">
    <name type="scientific">Cellulomonas aerilata</name>
    <dbReference type="NCBI Taxonomy" id="515326"/>
    <lineage>
        <taxon>Bacteria</taxon>
        <taxon>Bacillati</taxon>
        <taxon>Actinomycetota</taxon>
        <taxon>Actinomycetes</taxon>
        <taxon>Micrococcales</taxon>
        <taxon>Cellulomonadaceae</taxon>
        <taxon>Cellulomonas</taxon>
    </lineage>
</organism>
<gene>
    <name evidence="5" type="ORF">CAE01nite_06950</name>
</gene>